<dbReference type="PIRSF" id="PIRSF021287">
    <property type="entry name" value="Biofilm_formation_YmcA"/>
    <property type="match status" value="1"/>
</dbReference>
<sequence>MSDAQGGIPDSASRMFTRNEIMEKSRELAELIRGSEEAQIFKQAEQQIQGHQRVQSLIAQMKKKQKEIVAFESMRNQEMVSRIEKEIDELQAEIDAIPLVTEYQQSQADMNYLLQFVMSAIQDTVSQKINVESGKEAPPSRCD</sequence>
<proteinExistence type="predicted"/>
<evidence type="ECO:0000313" key="2">
    <source>
        <dbReference type="Proteomes" id="UP000092573"/>
    </source>
</evidence>
<dbReference type="Pfam" id="PF06133">
    <property type="entry name" value="Com_YlbF"/>
    <property type="match status" value="1"/>
</dbReference>
<dbReference type="SUPFAM" id="SSF158622">
    <property type="entry name" value="YheA/YmcA-like"/>
    <property type="match status" value="1"/>
</dbReference>
<dbReference type="InterPro" id="IPR010368">
    <property type="entry name" value="Com_YlbF"/>
</dbReference>
<dbReference type="Proteomes" id="UP000092573">
    <property type="component" value="Chromosome"/>
</dbReference>
<dbReference type="EMBL" id="CP014167">
    <property type="protein sequence ID" value="ANS77103.1"/>
    <property type="molecule type" value="Genomic_DNA"/>
</dbReference>
<reference evidence="1 2" key="1">
    <citation type="submission" date="2016-01" db="EMBL/GenBank/DDBJ databases">
        <title>Complete Genome Sequence of Paenibacillus yonginensis DCY84, a novel Plant Growth-Promoting Bacteria with Elicitation of Induced Systemic Resistance.</title>
        <authorList>
            <person name="Kim Y.J."/>
            <person name="Yang D.C."/>
            <person name="Sukweenadhi J."/>
        </authorList>
    </citation>
    <scope>NUCLEOTIDE SEQUENCE [LARGE SCALE GENOMIC DNA]</scope>
    <source>
        <strain evidence="1 2">DCY84</strain>
    </source>
</reference>
<dbReference type="OrthoDB" id="2167788at2"/>
<evidence type="ECO:0008006" key="3">
    <source>
        <dbReference type="Google" id="ProtNLM"/>
    </source>
</evidence>
<dbReference type="AlphaFoldDB" id="A0A1B1N6P2"/>
<gene>
    <name evidence="1" type="ORF">AWM70_05385</name>
</gene>
<evidence type="ECO:0000313" key="1">
    <source>
        <dbReference type="EMBL" id="ANS77103.1"/>
    </source>
</evidence>
<name>A0A1B1N6P2_9BACL</name>
<dbReference type="PANTHER" id="PTHR38448">
    <property type="entry name" value="REGULATORY PROTEIN YLBF-RELATED"/>
    <property type="match status" value="1"/>
</dbReference>
<dbReference type="Gene3D" id="1.20.1500.10">
    <property type="entry name" value="YheA/YmcA-like"/>
    <property type="match status" value="1"/>
</dbReference>
<dbReference type="InterPro" id="IPR052767">
    <property type="entry name" value="Bact_com_dev_regulator"/>
</dbReference>
<organism evidence="1 2">
    <name type="scientific">Paenibacillus yonginensis</name>
    <dbReference type="NCBI Taxonomy" id="1462996"/>
    <lineage>
        <taxon>Bacteria</taxon>
        <taxon>Bacillati</taxon>
        <taxon>Bacillota</taxon>
        <taxon>Bacilli</taxon>
        <taxon>Bacillales</taxon>
        <taxon>Paenibacillaceae</taxon>
        <taxon>Paenibacillus</taxon>
    </lineage>
</organism>
<dbReference type="PANTHER" id="PTHR38448:SF1">
    <property type="entry name" value="YLBF FAMILY REGULATOR"/>
    <property type="match status" value="1"/>
</dbReference>
<protein>
    <recommendedName>
        <fullName evidence="3">Master regulator for biofilm formation</fullName>
    </recommendedName>
</protein>
<dbReference type="KEGG" id="pyg:AWM70_05385"/>
<keyword evidence="2" id="KW-1185">Reference proteome</keyword>
<dbReference type="InterPro" id="IPR016783">
    <property type="entry name" value="Biofilm_formation_YmcA"/>
</dbReference>
<accession>A0A1B1N6P2</accession>
<dbReference type="InterPro" id="IPR023378">
    <property type="entry name" value="YheA/YmcA-like_dom_sf"/>
</dbReference>
<dbReference type="STRING" id="1462996.AWM70_05385"/>